<keyword evidence="1" id="KW-0808">Transferase</keyword>
<dbReference type="PANTHER" id="PTHR37816:SF1">
    <property type="entry name" value="TOXIN"/>
    <property type="match status" value="1"/>
</dbReference>
<dbReference type="Proteomes" id="UP000061457">
    <property type="component" value="Chromosome I"/>
</dbReference>
<dbReference type="OrthoDB" id="5296079at2"/>
<dbReference type="STRING" id="161398.PP2015_1602"/>
<dbReference type="EMBL" id="CP013187">
    <property type="protein sequence ID" value="ALO42106.1"/>
    <property type="molecule type" value="Genomic_DNA"/>
</dbReference>
<accession>A0A0S2K0S9</accession>
<gene>
    <name evidence="1" type="ORF">PP2015_1602</name>
</gene>
<keyword evidence="2" id="KW-1185">Reference proteome</keyword>
<name>A0A0S2K0S9_9GAMM</name>
<dbReference type="InterPro" id="IPR052922">
    <property type="entry name" value="Cytidylate_Kinase-2"/>
</dbReference>
<dbReference type="InterPro" id="IPR027417">
    <property type="entry name" value="P-loop_NTPase"/>
</dbReference>
<dbReference type="RefSeq" id="WP_058029789.1">
    <property type="nucleotide sequence ID" value="NZ_CP013187.1"/>
</dbReference>
<organism evidence="1 2">
    <name type="scientific">Pseudoalteromonas phenolica</name>
    <dbReference type="NCBI Taxonomy" id="161398"/>
    <lineage>
        <taxon>Bacteria</taxon>
        <taxon>Pseudomonadati</taxon>
        <taxon>Pseudomonadota</taxon>
        <taxon>Gammaproteobacteria</taxon>
        <taxon>Alteromonadales</taxon>
        <taxon>Pseudoalteromonadaceae</taxon>
        <taxon>Pseudoalteromonas</taxon>
    </lineage>
</organism>
<dbReference type="AlphaFoldDB" id="A0A0S2K0S9"/>
<protein>
    <submittedName>
        <fullName evidence="1">Shikimate kinase</fullName>
    </submittedName>
</protein>
<keyword evidence="1" id="KW-0418">Kinase</keyword>
<dbReference type="SUPFAM" id="SSF52540">
    <property type="entry name" value="P-loop containing nucleoside triphosphate hydrolases"/>
    <property type="match status" value="1"/>
</dbReference>
<evidence type="ECO:0000313" key="1">
    <source>
        <dbReference type="EMBL" id="ALO42106.1"/>
    </source>
</evidence>
<proteinExistence type="predicted"/>
<reference evidence="1 2" key="1">
    <citation type="submission" date="2015-11" db="EMBL/GenBank/DDBJ databases">
        <authorList>
            <person name="Zhang Y."/>
            <person name="Guo Z."/>
        </authorList>
    </citation>
    <scope>NUCLEOTIDE SEQUENCE [LARGE SCALE GENOMIC DNA]</scope>
    <source>
        <strain evidence="1 2">KCTC 12086</strain>
    </source>
</reference>
<dbReference type="GO" id="GO:0016301">
    <property type="term" value="F:kinase activity"/>
    <property type="evidence" value="ECO:0007669"/>
    <property type="project" value="UniProtKB-KW"/>
</dbReference>
<dbReference type="KEGG" id="pphe:PP2015_1602"/>
<dbReference type="PATRIC" id="fig|161398.10.peg.1627"/>
<evidence type="ECO:0000313" key="2">
    <source>
        <dbReference type="Proteomes" id="UP000061457"/>
    </source>
</evidence>
<dbReference type="Gene3D" id="3.40.50.300">
    <property type="entry name" value="P-loop containing nucleotide triphosphate hydrolases"/>
    <property type="match status" value="1"/>
</dbReference>
<dbReference type="PANTHER" id="PTHR37816">
    <property type="entry name" value="YALI0E33011P"/>
    <property type="match status" value="1"/>
</dbReference>
<sequence length="166" mass="18795">MKTIIFGNSGSGKSTLSKRLAQKHSAAHLDLDTLAWLPTSPPTRAPLESSIDKINEFIQSHSDWVIEGCYGDLIKPITEQCQHLVFIDLNVETCKANAKARPWEPHKYPSKAAQDENLDMLLAWIEDYDTRDDVFSKVAHTKLFETFTGNKVRLESNQQSRAFSFN</sequence>